<gene>
    <name evidence="2" type="ORF">C7384_10839</name>
</gene>
<feature type="transmembrane region" description="Helical" evidence="1">
    <location>
        <begin position="80"/>
        <end position="109"/>
    </location>
</feature>
<dbReference type="AlphaFoldDB" id="A0A2U1D649"/>
<reference evidence="2 3" key="1">
    <citation type="submission" date="2018-04" db="EMBL/GenBank/DDBJ databases">
        <title>Genomic Encyclopedia of Type Strains, Phase IV (KMG-IV): sequencing the most valuable type-strain genomes for metagenomic binning, comparative biology and taxonomic classification.</title>
        <authorList>
            <person name="Goeker M."/>
        </authorList>
    </citation>
    <scope>NUCLEOTIDE SEQUENCE [LARGE SCALE GENOMIC DNA]</scope>
    <source>
        <strain evidence="2 3">DSM 28795</strain>
    </source>
</reference>
<evidence type="ECO:0000256" key="1">
    <source>
        <dbReference type="SAM" id="Phobius"/>
    </source>
</evidence>
<keyword evidence="1" id="KW-1133">Transmembrane helix</keyword>
<dbReference type="RefSeq" id="WP_089939234.1">
    <property type="nucleotide sequence ID" value="NZ_CAKOEW010000005.1"/>
</dbReference>
<comment type="caution">
    <text evidence="2">The sequence shown here is derived from an EMBL/GenBank/DDBJ whole genome shotgun (WGS) entry which is preliminary data.</text>
</comment>
<feature type="transmembrane region" description="Helical" evidence="1">
    <location>
        <begin position="6"/>
        <end position="29"/>
    </location>
</feature>
<evidence type="ECO:0000313" key="3">
    <source>
        <dbReference type="Proteomes" id="UP000245433"/>
    </source>
</evidence>
<dbReference type="OrthoDB" id="7870017at2"/>
<name>A0A2U1D649_9LACO</name>
<protein>
    <submittedName>
        <fullName evidence="2">Branched-subunit amino acid transport protein</fullName>
    </submittedName>
</protein>
<dbReference type="EMBL" id="QEKT01000008">
    <property type="protein sequence ID" value="PVY83163.1"/>
    <property type="molecule type" value="Genomic_DNA"/>
</dbReference>
<dbReference type="InterPro" id="IPR008407">
    <property type="entry name" value="Brnchd-chn_aa_trnsp_AzlD"/>
</dbReference>
<dbReference type="Proteomes" id="UP000245433">
    <property type="component" value="Unassembled WGS sequence"/>
</dbReference>
<proteinExistence type="predicted"/>
<dbReference type="Pfam" id="PF05437">
    <property type="entry name" value="AzlD"/>
    <property type="match status" value="1"/>
</dbReference>
<organism evidence="2 3">
    <name type="scientific">Convivina intestini</name>
    <dbReference type="NCBI Taxonomy" id="1505726"/>
    <lineage>
        <taxon>Bacteria</taxon>
        <taxon>Bacillati</taxon>
        <taxon>Bacillota</taxon>
        <taxon>Bacilli</taxon>
        <taxon>Lactobacillales</taxon>
        <taxon>Lactobacillaceae</taxon>
        <taxon>Convivina</taxon>
    </lineage>
</organism>
<accession>A0A2U1D649</accession>
<keyword evidence="1" id="KW-0472">Membrane</keyword>
<evidence type="ECO:0000313" key="2">
    <source>
        <dbReference type="EMBL" id="PVY83163.1"/>
    </source>
</evidence>
<feature type="transmembrane region" description="Helical" evidence="1">
    <location>
        <begin position="41"/>
        <end position="60"/>
    </location>
</feature>
<keyword evidence="1" id="KW-0812">Transmembrane</keyword>
<sequence>MPSFNFILTTIIMCGLVTFISRVAPFVLLKRFQLPAKVVDLLSFVPIVIMSALWFESLFHQNLGHLPSLDYPNLLASLPTVISAILTKSLVIIVIVGIASLALIQLLALN</sequence>
<keyword evidence="3" id="KW-1185">Reference proteome</keyword>